<dbReference type="GO" id="GO:0005829">
    <property type="term" value="C:cytosol"/>
    <property type="evidence" value="ECO:0007669"/>
    <property type="project" value="TreeGrafter"/>
</dbReference>
<dbReference type="SUPFAM" id="SSF53613">
    <property type="entry name" value="Ribokinase-like"/>
    <property type="match status" value="1"/>
</dbReference>
<dbReference type="PANTHER" id="PTHR20858">
    <property type="entry name" value="PHOSPHOMETHYLPYRIMIDINE KINASE"/>
    <property type="match status" value="1"/>
</dbReference>
<evidence type="ECO:0000256" key="2">
    <source>
        <dbReference type="ARBA" id="ARBA00012135"/>
    </source>
</evidence>
<dbReference type="InterPro" id="IPR036409">
    <property type="entry name" value="Aldolase_II/adducin_N_sf"/>
</dbReference>
<evidence type="ECO:0000256" key="5">
    <source>
        <dbReference type="ARBA" id="ARBA00022777"/>
    </source>
</evidence>
<dbReference type="InterPro" id="IPR004399">
    <property type="entry name" value="HMP/HMP-P_kinase_dom"/>
</dbReference>
<dbReference type="KEGG" id="dao:Desac_0182"/>
<dbReference type="GO" id="GO:0009228">
    <property type="term" value="P:thiamine biosynthetic process"/>
    <property type="evidence" value="ECO:0007669"/>
    <property type="project" value="InterPro"/>
</dbReference>
<keyword evidence="10" id="KW-1185">Reference proteome</keyword>
<dbReference type="InterPro" id="IPR019293">
    <property type="entry name" value="ThiN"/>
</dbReference>
<dbReference type="FunFam" id="3.40.1190.20:FF:000003">
    <property type="entry name" value="Phosphomethylpyrimidine kinase ThiD"/>
    <property type="match status" value="1"/>
</dbReference>
<dbReference type="AlphaFoldDB" id="F2NC01"/>
<dbReference type="InterPro" id="IPR013749">
    <property type="entry name" value="PM/HMP-P_kinase-1"/>
</dbReference>
<evidence type="ECO:0000256" key="4">
    <source>
        <dbReference type="ARBA" id="ARBA00022741"/>
    </source>
</evidence>
<evidence type="ECO:0000256" key="6">
    <source>
        <dbReference type="ARBA" id="ARBA00022840"/>
    </source>
</evidence>
<reference evidence="9 10" key="1">
    <citation type="journal article" date="2011" name="Stand. Genomic Sci.">
        <title>Complete genome sequence of the acetate-degrading sulfate reducer Desulfobacca acetoxidans type strain (ASRB2).</title>
        <authorList>
            <person name="Goker M."/>
            <person name="Teshima H."/>
            <person name="Lapidus A."/>
            <person name="Nolan M."/>
            <person name="Lucas S."/>
            <person name="Hammon N."/>
            <person name="Deshpande S."/>
            <person name="Cheng J.F."/>
            <person name="Tapia R."/>
            <person name="Han C."/>
            <person name="Goodwin L."/>
            <person name="Pitluck S."/>
            <person name="Huntemann M."/>
            <person name="Liolios K."/>
            <person name="Ivanova N."/>
            <person name="Pagani I."/>
            <person name="Mavromatis K."/>
            <person name="Ovchinikova G."/>
            <person name="Pati A."/>
            <person name="Chen A."/>
            <person name="Palaniappan K."/>
            <person name="Land M."/>
            <person name="Hauser L."/>
            <person name="Brambilla E.M."/>
            <person name="Rohde M."/>
            <person name="Spring S."/>
            <person name="Detter J.C."/>
            <person name="Woyke T."/>
            <person name="Bristow J."/>
            <person name="Eisen J.A."/>
            <person name="Markowitz V."/>
            <person name="Hugenholtz P."/>
            <person name="Kyrpides N.C."/>
            <person name="Klenk H.P."/>
        </authorList>
    </citation>
    <scope>NUCLEOTIDE SEQUENCE [LARGE SCALE GENOMIC DNA]</scope>
    <source>
        <strain evidence="10">ATCC 700848 / DSM 11109 / ASRB2</strain>
    </source>
</reference>
<dbReference type="EMBL" id="CP002629">
    <property type="protein sequence ID" value="AEB08078.1"/>
    <property type="molecule type" value="Genomic_DNA"/>
</dbReference>
<reference evidence="10" key="2">
    <citation type="submission" date="2011-03" db="EMBL/GenBank/DDBJ databases">
        <title>The complete genome of Desulfobacca acetoxidans DSM 11109.</title>
        <authorList>
            <consortium name="US DOE Joint Genome Institute (JGI-PGF)"/>
            <person name="Lucas S."/>
            <person name="Copeland A."/>
            <person name="Lapidus A."/>
            <person name="Bruce D."/>
            <person name="Goodwin L."/>
            <person name="Pitluck S."/>
            <person name="Peters L."/>
            <person name="Kyrpides N."/>
            <person name="Mavromatis K."/>
            <person name="Ivanova N."/>
            <person name="Ovchinnikova G."/>
            <person name="Teshima H."/>
            <person name="Detter J.C."/>
            <person name="Han C."/>
            <person name="Land M."/>
            <person name="Hauser L."/>
            <person name="Markowitz V."/>
            <person name="Cheng J.-F."/>
            <person name="Hugenholtz P."/>
            <person name="Woyke T."/>
            <person name="Wu D."/>
            <person name="Spring S."/>
            <person name="Schueler E."/>
            <person name="Brambilla E."/>
            <person name="Klenk H.-P."/>
            <person name="Eisen J.A."/>
        </authorList>
    </citation>
    <scope>NUCLEOTIDE SEQUENCE [LARGE SCALE GENOMIC DNA]</scope>
    <source>
        <strain evidence="10">ATCC 700848 / DSM 11109 / ASRB2</strain>
    </source>
</reference>
<comment type="pathway">
    <text evidence="1">Cofactor biosynthesis; thiamine diphosphate biosynthesis.</text>
</comment>
<dbReference type="eggNOG" id="COG0351">
    <property type="taxonomic scope" value="Bacteria"/>
</dbReference>
<accession>F2NC01</accession>
<dbReference type="OrthoDB" id="9810880at2"/>
<feature type="domain" description="Thiamine-phosphate synthase ThiN" evidence="8">
    <location>
        <begin position="273"/>
        <end position="438"/>
    </location>
</feature>
<dbReference type="Gene3D" id="3.40.1190.20">
    <property type="match status" value="1"/>
</dbReference>
<name>F2NC01_DESAR</name>
<dbReference type="EC" id="2.7.1.49" evidence="2"/>
<dbReference type="GO" id="GO:0009229">
    <property type="term" value="P:thiamine diphosphate biosynthetic process"/>
    <property type="evidence" value="ECO:0007669"/>
    <property type="project" value="UniProtKB-UniPathway"/>
</dbReference>
<dbReference type="SUPFAM" id="SSF53639">
    <property type="entry name" value="AraD/HMP-PK domain-like"/>
    <property type="match status" value="1"/>
</dbReference>
<keyword evidence="5 9" id="KW-0418">Kinase</keyword>
<evidence type="ECO:0000256" key="1">
    <source>
        <dbReference type="ARBA" id="ARBA00004948"/>
    </source>
</evidence>
<proteinExistence type="predicted"/>
<gene>
    <name evidence="9" type="ordered locus">Desac_0182</name>
</gene>
<dbReference type="InterPro" id="IPR029056">
    <property type="entry name" value="Ribokinase-like"/>
</dbReference>
<dbReference type="PANTHER" id="PTHR20858:SF17">
    <property type="entry name" value="HYDROXYMETHYLPYRIMIDINE_PHOSPHOMETHYLPYRIMIDINE KINASE THI20-RELATED"/>
    <property type="match status" value="1"/>
</dbReference>
<dbReference type="STRING" id="880072.Desac_0182"/>
<protein>
    <recommendedName>
        <fullName evidence="2">hydroxymethylpyrimidine kinase</fullName>
        <ecNumber evidence="2">2.7.1.49</ecNumber>
    </recommendedName>
</protein>
<dbReference type="GO" id="GO:0008972">
    <property type="term" value="F:phosphomethylpyrimidine kinase activity"/>
    <property type="evidence" value="ECO:0007669"/>
    <property type="project" value="InterPro"/>
</dbReference>
<dbReference type="HOGENOM" id="CLU_035788_0_0_7"/>
<dbReference type="UniPathway" id="UPA00060">
    <property type="reaction ID" value="UER00138"/>
</dbReference>
<evidence type="ECO:0000256" key="3">
    <source>
        <dbReference type="ARBA" id="ARBA00022679"/>
    </source>
</evidence>
<dbReference type="Pfam" id="PF10120">
    <property type="entry name" value="ThiN"/>
    <property type="match status" value="1"/>
</dbReference>
<dbReference type="RefSeq" id="WP_013705191.1">
    <property type="nucleotide sequence ID" value="NC_015388.1"/>
</dbReference>
<dbReference type="GO" id="GO:0005524">
    <property type="term" value="F:ATP binding"/>
    <property type="evidence" value="ECO:0007669"/>
    <property type="project" value="UniProtKB-KW"/>
</dbReference>
<evidence type="ECO:0000259" key="8">
    <source>
        <dbReference type="Pfam" id="PF10120"/>
    </source>
</evidence>
<organism evidence="9 10">
    <name type="scientific">Desulfobacca acetoxidans (strain ATCC 700848 / DSM 11109 / ASRB2)</name>
    <dbReference type="NCBI Taxonomy" id="880072"/>
    <lineage>
        <taxon>Bacteria</taxon>
        <taxon>Pseudomonadati</taxon>
        <taxon>Thermodesulfobacteriota</taxon>
        <taxon>Desulfobaccia</taxon>
        <taxon>Desulfobaccales</taxon>
        <taxon>Desulfobaccaceae</taxon>
        <taxon>Desulfobacca</taxon>
    </lineage>
</organism>
<dbReference type="GO" id="GO:0008902">
    <property type="term" value="F:hydroxymethylpyrimidine kinase activity"/>
    <property type="evidence" value="ECO:0007669"/>
    <property type="project" value="UniProtKB-EC"/>
</dbReference>
<keyword evidence="3 9" id="KW-0808">Transferase</keyword>
<dbReference type="eggNOG" id="COG1992">
    <property type="taxonomic scope" value="Bacteria"/>
</dbReference>
<keyword evidence="6" id="KW-0067">ATP-binding</keyword>
<dbReference type="Proteomes" id="UP000000483">
    <property type="component" value="Chromosome"/>
</dbReference>
<dbReference type="Pfam" id="PF08543">
    <property type="entry name" value="Phos_pyr_kin"/>
    <property type="match status" value="1"/>
</dbReference>
<feature type="domain" description="Pyridoxamine kinase/Phosphomethylpyrimidine kinase" evidence="7">
    <location>
        <begin position="11"/>
        <end position="254"/>
    </location>
</feature>
<evidence type="ECO:0000313" key="10">
    <source>
        <dbReference type="Proteomes" id="UP000000483"/>
    </source>
</evidence>
<dbReference type="NCBIfam" id="TIGR00097">
    <property type="entry name" value="HMP-P_kinase"/>
    <property type="match status" value="1"/>
</dbReference>
<evidence type="ECO:0000313" key="9">
    <source>
        <dbReference type="EMBL" id="AEB08078.1"/>
    </source>
</evidence>
<dbReference type="Gene3D" id="3.40.225.10">
    <property type="entry name" value="Class II aldolase/adducin N-terminal domain"/>
    <property type="match status" value="1"/>
</dbReference>
<sequence>MKTILIIAGSDPSAGAGIQQDLKVATLLGAYGLTVVTALTVQNTMGVQAVQPVAPEVVAAQLDSLLADIKIDAVKVGMLANPRVVRAVAERLGQAKIPLVVVDPVLAASDGSPLLDKAGIAVLKEELLPLTTLLTPNLIEAGSLVGRPLASPEDMESAVRELSCLGPGAVLVKGGHLPGTPVDVLWDGRNCYYLPGERLQQPHTHGTGCALAAALATLLAQGQALPEAVNQARELIAEAIRYGLPLGQGKGPINTLAPFARERDRYRVLQTLAGAADRLRMAEVDRLIPEVQSNLGYSTIFPRGPQDVAAFPGRILKTSKGVFIPLPSAFGASRHIAAVILTAQQVFPAVRAAMNIRFFEDVERLAPLLHLTVASFDRRQEPPEIKAREGGTLTWGVAQVLRPDEPPPDLIYDRGDWGKEPMIRVLGTDPLNVVEKVLAINQAWQG</sequence>
<evidence type="ECO:0000259" key="7">
    <source>
        <dbReference type="Pfam" id="PF08543"/>
    </source>
</evidence>
<dbReference type="CDD" id="cd01169">
    <property type="entry name" value="HMPP_kinase"/>
    <property type="match status" value="1"/>
</dbReference>
<keyword evidence="4" id="KW-0547">Nucleotide-binding</keyword>